<evidence type="ECO:0000256" key="7">
    <source>
        <dbReference type="ARBA" id="ARBA00023027"/>
    </source>
</evidence>
<dbReference type="AlphaFoldDB" id="A0A8C4HC15"/>
<name>A0A8C4HC15_DICLA</name>
<evidence type="ECO:0000256" key="5">
    <source>
        <dbReference type="ARBA" id="ARBA00022729"/>
    </source>
</evidence>
<evidence type="ECO:0000256" key="3">
    <source>
        <dbReference type="ARBA" id="ARBA00022679"/>
    </source>
</evidence>
<keyword evidence="3 10" id="KW-0808">Transferase</keyword>
<comment type="similarity">
    <text evidence="1 10">Belongs to the Arg-specific ADP-ribosyltransferase family.</text>
</comment>
<evidence type="ECO:0000256" key="4">
    <source>
        <dbReference type="ARBA" id="ARBA00022695"/>
    </source>
</evidence>
<evidence type="ECO:0000256" key="9">
    <source>
        <dbReference type="ARBA" id="ARBA00047597"/>
    </source>
</evidence>
<keyword evidence="5 10" id="KW-0732">Signal</keyword>
<reference evidence="11" key="2">
    <citation type="submission" date="2025-09" db="UniProtKB">
        <authorList>
            <consortium name="Ensembl"/>
        </authorList>
    </citation>
    <scope>IDENTIFICATION</scope>
</reference>
<evidence type="ECO:0000256" key="10">
    <source>
        <dbReference type="RuleBase" id="RU361228"/>
    </source>
</evidence>
<keyword evidence="7 10" id="KW-0520">NAD</keyword>
<evidence type="ECO:0000256" key="1">
    <source>
        <dbReference type="ARBA" id="ARBA00009558"/>
    </source>
</evidence>
<evidence type="ECO:0000313" key="11">
    <source>
        <dbReference type="Ensembl" id="ENSDLAP00005039907.2"/>
    </source>
</evidence>
<dbReference type="PRINTS" id="PR00970">
    <property type="entry name" value="RIBTRNSFRASE"/>
</dbReference>
<dbReference type="PANTHER" id="PTHR10339:SF29">
    <property type="entry name" value="NAD(P)(+)--ARGININE ADP-RIBOSYLTRANSFERASE"/>
    <property type="match status" value="1"/>
</dbReference>
<dbReference type="InterPro" id="IPR050999">
    <property type="entry name" value="ADP-ribosyltransferase_ARG"/>
</dbReference>
<dbReference type="EC" id="2.4.2.31" evidence="10"/>
<comment type="catalytic activity">
    <reaction evidence="9 10">
        <text>L-arginyl-[protein] + NAD(+) = N(omega)-(ADP-D-ribosyl)-L-arginyl-[protein] + nicotinamide + H(+)</text>
        <dbReference type="Rhea" id="RHEA:19149"/>
        <dbReference type="Rhea" id="RHEA-COMP:10532"/>
        <dbReference type="Rhea" id="RHEA-COMP:15087"/>
        <dbReference type="ChEBI" id="CHEBI:15378"/>
        <dbReference type="ChEBI" id="CHEBI:17154"/>
        <dbReference type="ChEBI" id="CHEBI:29965"/>
        <dbReference type="ChEBI" id="CHEBI:57540"/>
        <dbReference type="ChEBI" id="CHEBI:142554"/>
        <dbReference type="EC" id="2.4.2.31"/>
    </reaction>
</comment>
<proteinExistence type="inferred from homology"/>
<reference evidence="11" key="1">
    <citation type="submission" date="2025-08" db="UniProtKB">
        <authorList>
            <consortium name="Ensembl"/>
        </authorList>
    </citation>
    <scope>IDENTIFICATION</scope>
</reference>
<keyword evidence="12" id="KW-1185">Reference proteome</keyword>
<evidence type="ECO:0000256" key="6">
    <source>
        <dbReference type="ARBA" id="ARBA00022857"/>
    </source>
</evidence>
<dbReference type="Pfam" id="PF01129">
    <property type="entry name" value="ART"/>
    <property type="match status" value="1"/>
</dbReference>
<evidence type="ECO:0000256" key="8">
    <source>
        <dbReference type="ARBA" id="ARBA00023157"/>
    </source>
</evidence>
<keyword evidence="4" id="KW-0548">Nucleotidyltransferase</keyword>
<dbReference type="SUPFAM" id="SSF56399">
    <property type="entry name" value="ADP-ribosylation"/>
    <property type="match status" value="1"/>
</dbReference>
<organism evidence="11 12">
    <name type="scientific">Dicentrarchus labrax</name>
    <name type="common">European seabass</name>
    <name type="synonym">Morone labrax</name>
    <dbReference type="NCBI Taxonomy" id="13489"/>
    <lineage>
        <taxon>Eukaryota</taxon>
        <taxon>Metazoa</taxon>
        <taxon>Chordata</taxon>
        <taxon>Craniata</taxon>
        <taxon>Vertebrata</taxon>
        <taxon>Euteleostomi</taxon>
        <taxon>Actinopterygii</taxon>
        <taxon>Neopterygii</taxon>
        <taxon>Teleostei</taxon>
        <taxon>Neoteleostei</taxon>
        <taxon>Acanthomorphata</taxon>
        <taxon>Eupercaria</taxon>
        <taxon>Moronidae</taxon>
        <taxon>Dicentrarchus</taxon>
    </lineage>
</organism>
<keyword evidence="6 10" id="KW-0521">NADP</keyword>
<evidence type="ECO:0000313" key="12">
    <source>
        <dbReference type="Proteomes" id="UP000694389"/>
    </source>
</evidence>
<feature type="chain" id="PRO_5035960887" description="NAD(P)(+)--arginine ADP-ribosyltransferase" evidence="10">
    <location>
        <begin position="24"/>
        <end position="266"/>
    </location>
</feature>
<dbReference type="InterPro" id="IPR000768">
    <property type="entry name" value="ART"/>
</dbReference>
<dbReference type="FunFam" id="3.90.176.10:FF:000001">
    <property type="entry name" value="NAD(P)(+)--arginine ADP-ribosyltransferase"/>
    <property type="match status" value="1"/>
</dbReference>
<dbReference type="PANTHER" id="PTHR10339">
    <property type="entry name" value="ADP-RIBOSYLTRANSFERASE"/>
    <property type="match status" value="1"/>
</dbReference>
<dbReference type="GO" id="GO:0106274">
    <property type="term" value="F:NAD+-protein-arginine ADP-ribosyltransferase activity"/>
    <property type="evidence" value="ECO:0007669"/>
    <property type="project" value="UniProtKB-EC"/>
</dbReference>
<dbReference type="GO" id="GO:0003950">
    <property type="term" value="F:NAD+ poly-ADP-ribosyltransferase activity"/>
    <property type="evidence" value="ECO:0007669"/>
    <property type="project" value="TreeGrafter"/>
</dbReference>
<protein>
    <recommendedName>
        <fullName evidence="10">NAD(P)(+)--arginine ADP-ribosyltransferase</fullName>
        <ecNumber evidence="10">2.4.2.31</ecNumber>
    </recommendedName>
    <alternativeName>
        <fullName evidence="10">Mono(ADP-ribosyl)transferase</fullName>
    </alternativeName>
</protein>
<dbReference type="GO" id="GO:0016779">
    <property type="term" value="F:nucleotidyltransferase activity"/>
    <property type="evidence" value="ECO:0007669"/>
    <property type="project" value="UniProtKB-KW"/>
</dbReference>
<accession>A0A8C4HC15</accession>
<keyword evidence="8" id="KW-1015">Disulfide bond</keyword>
<evidence type="ECO:0000256" key="2">
    <source>
        <dbReference type="ARBA" id="ARBA00022676"/>
    </source>
</evidence>
<dbReference type="Ensembl" id="ENSDLAT00005042599.2">
    <property type="protein sequence ID" value="ENSDLAP00005039907.2"/>
    <property type="gene ID" value="ENSDLAG00005017818.2"/>
</dbReference>
<keyword evidence="2 10" id="KW-0328">Glycosyltransferase</keyword>
<dbReference type="Gene3D" id="3.90.176.10">
    <property type="entry name" value="Toxin ADP-ribosyltransferase, Chain A, domain 1"/>
    <property type="match status" value="1"/>
</dbReference>
<feature type="signal peptide" evidence="10">
    <location>
        <begin position="1"/>
        <end position="23"/>
    </location>
</feature>
<dbReference type="Proteomes" id="UP000694389">
    <property type="component" value="Unassembled WGS sequence"/>
</dbReference>
<dbReference type="PROSITE" id="PS51996">
    <property type="entry name" value="TR_MART"/>
    <property type="match status" value="1"/>
</dbReference>
<sequence length="266" mass="30339">MKGNMMIFASLCLLLFCMVPVNSKPIRSTPQVANPIALDMAVNSVDDMNFGCTETMMDKVTKEYFQKERAAWQMDTDVNRCIEKNSKAKALTRYHIEAICAYTSDRVYKSFNEEVRTKRGDYGSSFQFHSLHFLLTSAIQISNNNYYCQTVYRRTRVEFTGEVNQIIRFGQFASSSLKTNLVNFGKKTCFKIETCSGAFLGNYSVFSHEAEVLIPPYEMFNITEKITDQSEVKMQGLEDCEVVYVLKSVGGKSNLNCKVVNLMRVQ</sequence>
<dbReference type="GeneTree" id="ENSGT01030000234601"/>